<protein>
    <submittedName>
        <fullName evidence="1">Uncharacterized protein</fullName>
    </submittedName>
</protein>
<proteinExistence type="predicted"/>
<comment type="caution">
    <text evidence="1">The sequence shown here is derived from an EMBL/GenBank/DDBJ whole genome shotgun (WGS) entry which is preliminary data.</text>
</comment>
<accession>A0ABS7YPU9</accession>
<name>A0ABS7YPU9_9VIBR</name>
<dbReference type="Proteomes" id="UP001199044">
    <property type="component" value="Unassembled WGS sequence"/>
</dbReference>
<keyword evidence="2" id="KW-1185">Reference proteome</keyword>
<evidence type="ECO:0000313" key="1">
    <source>
        <dbReference type="EMBL" id="MCA2017693.1"/>
    </source>
</evidence>
<dbReference type="RefSeq" id="WP_068713740.1">
    <property type="nucleotide sequence ID" value="NZ_AP014635.1"/>
</dbReference>
<organism evidence="1 2">
    <name type="scientific">Vibrio tritonius</name>
    <dbReference type="NCBI Taxonomy" id="1435069"/>
    <lineage>
        <taxon>Bacteria</taxon>
        <taxon>Pseudomonadati</taxon>
        <taxon>Pseudomonadota</taxon>
        <taxon>Gammaproteobacteria</taxon>
        <taxon>Vibrionales</taxon>
        <taxon>Vibrionaceae</taxon>
        <taxon>Vibrio</taxon>
    </lineage>
</organism>
<gene>
    <name evidence="1" type="ORF">LDJ79_16330</name>
</gene>
<reference evidence="2" key="1">
    <citation type="submission" date="2023-07" db="EMBL/GenBank/DDBJ databases">
        <title>Molecular identification of indigenous halophilic bacteria isolated from red sea cost, biodegradation of synthetic dyes and assessment of degraded metabolite toxicity.</title>
        <authorList>
            <person name="Chaieb K."/>
            <person name="Altayb H.N."/>
        </authorList>
    </citation>
    <scope>NUCLEOTIDE SEQUENCE [LARGE SCALE GENOMIC DNA]</scope>
    <source>
        <strain evidence="2">K20</strain>
    </source>
</reference>
<evidence type="ECO:0000313" key="2">
    <source>
        <dbReference type="Proteomes" id="UP001199044"/>
    </source>
</evidence>
<dbReference type="EMBL" id="JAIWIU010000117">
    <property type="protein sequence ID" value="MCA2017693.1"/>
    <property type="molecule type" value="Genomic_DNA"/>
</dbReference>
<sequence length="86" mass="9573">MPVEYKTRVAHLIDSVSVEEAQELFEWLESTPASSINFKRCTHIHTAVLQTLMFAKPKITALPSDDLFLSWLSAAEIVVPEGESNG</sequence>